<dbReference type="GO" id="GO:0030170">
    <property type="term" value="F:pyridoxal phosphate binding"/>
    <property type="evidence" value="ECO:0007669"/>
    <property type="project" value="InterPro"/>
</dbReference>
<feature type="domain" description="Aminotransferase class I/classII large" evidence="5">
    <location>
        <begin position="41"/>
        <end position="365"/>
    </location>
</feature>
<keyword evidence="4" id="KW-0663">Pyridoxal phosphate</keyword>
<organism evidence="6 7">
    <name type="scientific">Pinibacter aurantiacus</name>
    <dbReference type="NCBI Taxonomy" id="2851599"/>
    <lineage>
        <taxon>Bacteria</taxon>
        <taxon>Pseudomonadati</taxon>
        <taxon>Bacteroidota</taxon>
        <taxon>Chitinophagia</taxon>
        <taxon>Chitinophagales</taxon>
        <taxon>Chitinophagaceae</taxon>
        <taxon>Pinibacter</taxon>
    </lineage>
</organism>
<accession>A0A9E2SAD0</accession>
<keyword evidence="3" id="KW-0808">Transferase</keyword>
<dbReference type="Proteomes" id="UP000812270">
    <property type="component" value="Unassembled WGS sequence"/>
</dbReference>
<dbReference type="CDD" id="cd00609">
    <property type="entry name" value="AAT_like"/>
    <property type="match status" value="1"/>
</dbReference>
<evidence type="ECO:0000313" key="7">
    <source>
        <dbReference type="Proteomes" id="UP000812270"/>
    </source>
</evidence>
<dbReference type="AlphaFoldDB" id="A0A9E2SAD0"/>
<evidence type="ECO:0000256" key="3">
    <source>
        <dbReference type="ARBA" id="ARBA00022679"/>
    </source>
</evidence>
<dbReference type="EMBL" id="JAHSPG010000015">
    <property type="protein sequence ID" value="MBV4359391.1"/>
    <property type="molecule type" value="Genomic_DNA"/>
</dbReference>
<evidence type="ECO:0000256" key="1">
    <source>
        <dbReference type="ARBA" id="ARBA00007970"/>
    </source>
</evidence>
<reference evidence="6" key="1">
    <citation type="submission" date="2021-06" db="EMBL/GenBank/DDBJ databases">
        <authorList>
            <person name="Huq M.A."/>
        </authorList>
    </citation>
    <scope>NUCLEOTIDE SEQUENCE</scope>
    <source>
        <strain evidence="6">MAH-26</strain>
    </source>
</reference>
<dbReference type="InterPro" id="IPR015421">
    <property type="entry name" value="PyrdxlP-dep_Trfase_major"/>
</dbReference>
<evidence type="ECO:0000259" key="5">
    <source>
        <dbReference type="Pfam" id="PF00155"/>
    </source>
</evidence>
<dbReference type="InterPro" id="IPR004839">
    <property type="entry name" value="Aminotransferase_I/II_large"/>
</dbReference>
<proteinExistence type="inferred from homology"/>
<dbReference type="PANTHER" id="PTHR43643">
    <property type="entry name" value="HISTIDINOL-PHOSPHATE AMINOTRANSFERASE 2"/>
    <property type="match status" value="1"/>
</dbReference>
<evidence type="ECO:0000313" key="6">
    <source>
        <dbReference type="EMBL" id="MBV4359391.1"/>
    </source>
</evidence>
<dbReference type="Gene3D" id="3.90.1150.10">
    <property type="entry name" value="Aspartate Aminotransferase, domain 1"/>
    <property type="match status" value="1"/>
</dbReference>
<evidence type="ECO:0000256" key="2">
    <source>
        <dbReference type="ARBA" id="ARBA00022576"/>
    </source>
</evidence>
<comment type="similarity">
    <text evidence="1">Belongs to the class-II pyridoxal-phosphate-dependent aminotransferase family. Histidinol-phosphate aminotransferase subfamily.</text>
</comment>
<comment type="caution">
    <text evidence="6">The sequence shown here is derived from an EMBL/GenBank/DDBJ whole genome shotgun (WGS) entry which is preliminary data.</text>
</comment>
<gene>
    <name evidence="6" type="ORF">KTO63_19635</name>
</gene>
<dbReference type="PANTHER" id="PTHR43643:SF3">
    <property type="entry name" value="HISTIDINOL-PHOSPHATE AMINOTRANSFERASE"/>
    <property type="match status" value="1"/>
</dbReference>
<dbReference type="Pfam" id="PF00155">
    <property type="entry name" value="Aminotran_1_2"/>
    <property type="match status" value="1"/>
</dbReference>
<dbReference type="InterPro" id="IPR015422">
    <property type="entry name" value="PyrdxlP-dep_Trfase_small"/>
</dbReference>
<dbReference type="InterPro" id="IPR015424">
    <property type="entry name" value="PyrdxlP-dep_Trfase"/>
</dbReference>
<name>A0A9E2SAD0_9BACT</name>
<dbReference type="SUPFAM" id="SSF53383">
    <property type="entry name" value="PLP-dependent transferases"/>
    <property type="match status" value="1"/>
</dbReference>
<dbReference type="InterPro" id="IPR050106">
    <property type="entry name" value="HistidinolP_aminotransfase"/>
</dbReference>
<protein>
    <submittedName>
        <fullName evidence="6">Histidinol-phosphate aminotransferase family protein</fullName>
    </submittedName>
</protein>
<evidence type="ECO:0000256" key="4">
    <source>
        <dbReference type="ARBA" id="ARBA00022898"/>
    </source>
</evidence>
<sequence>MQRREMLRNTALAAAAFAFSRDTFARKTESRIITNFPPSKTMIRLGFNENPYGPSPMARKAMMEAVTASNRYPMDAVDQLRVRIGKEYNLNASNVVIGAGSSELLGIVGAWTVLKKGTALVPEVSFLSWTPAAKKIGLDIKTVPLTGSRVIDLNGMKNGIESNTKLIYLCNPNNPTGTVLPPNELEAFIRNVAPSCPILLDEAYTEFNDTPSMAKLVNEFPNLLVAKTFSKVYGMAGARLGYILAHPQTISEITSLQPWANASASAVSLAGALASMDDKNFVNYCKTENTKAKEIFYNALKKANISYIPSSTNFVYFNCENYPKDIVAQLEAKGIAGIRTYEKNTRWCRLTIGTVEEMGKVAEALLI</sequence>
<dbReference type="GO" id="GO:0008483">
    <property type="term" value="F:transaminase activity"/>
    <property type="evidence" value="ECO:0007669"/>
    <property type="project" value="UniProtKB-KW"/>
</dbReference>
<dbReference type="Gene3D" id="3.40.640.10">
    <property type="entry name" value="Type I PLP-dependent aspartate aminotransferase-like (Major domain)"/>
    <property type="match status" value="1"/>
</dbReference>
<keyword evidence="7" id="KW-1185">Reference proteome</keyword>
<keyword evidence="2 6" id="KW-0032">Aminotransferase</keyword>